<evidence type="ECO:0000313" key="1">
    <source>
        <dbReference type="EMBL" id="QQE74990.1"/>
    </source>
</evidence>
<organism evidence="1 3">
    <name type="scientific">Brevibacillus composti</name>
    <dbReference type="NCBI Taxonomy" id="2796470"/>
    <lineage>
        <taxon>Bacteria</taxon>
        <taxon>Bacillati</taxon>
        <taxon>Bacillota</taxon>
        <taxon>Bacilli</taxon>
        <taxon>Bacillales</taxon>
        <taxon>Paenibacillaceae</taxon>
        <taxon>Brevibacillus</taxon>
    </lineage>
</organism>
<gene>
    <name evidence="1" type="ORF">JD108_03315</name>
    <name evidence="2" type="ORF">KDJ56_03320</name>
</gene>
<dbReference type="Proteomes" id="UP000677234">
    <property type="component" value="Chromosome"/>
</dbReference>
<reference evidence="2" key="2">
    <citation type="submission" date="2021-04" db="EMBL/GenBank/DDBJ databases">
        <title>Brevibacillus composti FJAT-54423, complete genome.</title>
        <authorList>
            <person name="Tang R."/>
        </authorList>
    </citation>
    <scope>NUCLEOTIDE SEQUENCE</scope>
    <source>
        <strain evidence="2">FJAT-54424</strain>
    </source>
</reference>
<dbReference type="Proteomes" id="UP000595847">
    <property type="component" value="Chromosome"/>
</dbReference>
<accession>A0A7T5ELU6</accession>
<dbReference type="EMBL" id="CP073708">
    <property type="protein sequence ID" value="QUO42075.1"/>
    <property type="molecule type" value="Genomic_DNA"/>
</dbReference>
<evidence type="ECO:0000313" key="3">
    <source>
        <dbReference type="Proteomes" id="UP000595847"/>
    </source>
</evidence>
<dbReference type="AlphaFoldDB" id="A0A7T5ELU6"/>
<name>A0A7T5ELU6_9BACL</name>
<dbReference type="KEGG" id="bcop:JD108_03315"/>
<dbReference type="RefSeq" id="WP_198828554.1">
    <property type="nucleotide sequence ID" value="NZ_CP066308.1"/>
</dbReference>
<reference evidence="1 3" key="1">
    <citation type="submission" date="2020-12" db="EMBL/GenBank/DDBJ databases">
        <title>strain FJAT-54423T represents a novel species of the genus Brevibacillus.</title>
        <authorList>
            <person name="Tang R."/>
        </authorList>
    </citation>
    <scope>NUCLEOTIDE SEQUENCE [LARGE SCALE GENOMIC DNA]</scope>
    <source>
        <strain evidence="1 3">FJAT-54423</strain>
    </source>
</reference>
<dbReference type="EMBL" id="CP066308">
    <property type="protein sequence ID" value="QQE74990.1"/>
    <property type="molecule type" value="Genomic_DNA"/>
</dbReference>
<keyword evidence="4" id="KW-1185">Reference proteome</keyword>
<sequence length="199" mass="22915">MGFEIPLLDQIISFQDIIELTDEQRAIILEVSKNKTFEQWIDIESGVKIPLHPEQRETVLRLKNGLVAAKDKRELVKGDTIIFTRHARERIAVRVDKFSKEAPPTFESILLVVQLVIESDFVDDHAEWKGYPKLAYTLVHTGYGEKFKITVSFEMVDQEHIKVITVSNEHISELTASLMELPEISDKLREFKRSLLGLD</sequence>
<evidence type="ECO:0000313" key="2">
    <source>
        <dbReference type="EMBL" id="QUO42075.1"/>
    </source>
</evidence>
<proteinExistence type="predicted"/>
<protein>
    <submittedName>
        <fullName evidence="1">Uncharacterized protein</fullName>
    </submittedName>
</protein>
<evidence type="ECO:0000313" key="4">
    <source>
        <dbReference type="Proteomes" id="UP000677234"/>
    </source>
</evidence>